<proteinExistence type="inferred from homology"/>
<feature type="transmembrane region" description="Helical" evidence="7">
    <location>
        <begin position="159"/>
        <end position="182"/>
    </location>
</feature>
<dbReference type="Proteomes" id="UP000515135">
    <property type="component" value="Unplaced"/>
</dbReference>
<evidence type="ECO:0000313" key="8">
    <source>
        <dbReference type="Proteomes" id="UP000515135"/>
    </source>
</evidence>
<evidence type="ECO:0000313" key="9">
    <source>
        <dbReference type="RefSeq" id="XP_019618123.1"/>
    </source>
</evidence>
<dbReference type="InterPro" id="IPR008590">
    <property type="entry name" value="TMEM_230/134"/>
</dbReference>
<feature type="transmembrane region" description="Helical" evidence="7">
    <location>
        <begin position="125"/>
        <end position="147"/>
    </location>
</feature>
<evidence type="ECO:0000256" key="4">
    <source>
        <dbReference type="ARBA" id="ARBA00022989"/>
    </source>
</evidence>
<sequence length="197" mass="21983">MSRSKGFTIDDAFDLQVTSDDEEGGFHQTGEREHTPLKTGDPPVLSFRDEHHNTRAEGEGGDFHYQGMEESEDDSLLEQPSRAGVPISIRPRVQSEDSFISTSTHKSRLSLTRWYSHPKVQEHKAAVIASFLLLFIGIALIIVGVVLEVNANRDIQPVVFIVIGAICFIPGVYHVVYIYCAIQGRPGFHFSSLPTFR</sequence>
<keyword evidence="8" id="KW-1185">Reference proteome</keyword>
<protein>
    <submittedName>
        <fullName evidence="9">Transmembrane protein 134-like</fullName>
    </submittedName>
</protein>
<evidence type="ECO:0000256" key="5">
    <source>
        <dbReference type="ARBA" id="ARBA00023136"/>
    </source>
</evidence>
<comment type="subcellular location">
    <subcellularLocation>
        <location evidence="1">Membrane</location>
        <topology evidence="1">Multi-pass membrane protein</topology>
    </subcellularLocation>
</comment>
<evidence type="ECO:0000256" key="3">
    <source>
        <dbReference type="ARBA" id="ARBA00022692"/>
    </source>
</evidence>
<keyword evidence="3 7" id="KW-0812">Transmembrane</keyword>
<dbReference type="GO" id="GO:0016020">
    <property type="term" value="C:membrane"/>
    <property type="evidence" value="ECO:0007669"/>
    <property type="project" value="UniProtKB-SubCell"/>
</dbReference>
<evidence type="ECO:0000256" key="7">
    <source>
        <dbReference type="SAM" id="Phobius"/>
    </source>
</evidence>
<evidence type="ECO:0000256" key="1">
    <source>
        <dbReference type="ARBA" id="ARBA00004141"/>
    </source>
</evidence>
<keyword evidence="5 7" id="KW-0472">Membrane</keyword>
<gene>
    <name evidence="9" type="primary">LOC109465348</name>
</gene>
<evidence type="ECO:0000256" key="2">
    <source>
        <dbReference type="ARBA" id="ARBA00007743"/>
    </source>
</evidence>
<dbReference type="RefSeq" id="XP_019618123.1">
    <property type="nucleotide sequence ID" value="XM_019762564.1"/>
</dbReference>
<feature type="compositionally biased region" description="Basic and acidic residues" evidence="6">
    <location>
        <begin position="47"/>
        <end position="62"/>
    </location>
</feature>
<dbReference type="InterPro" id="IPR039714">
    <property type="entry name" value="TMEM134"/>
</dbReference>
<dbReference type="PANTHER" id="PTHR13558:SF1">
    <property type="entry name" value="TRANSMEMBRANE PROTEIN 134"/>
    <property type="match status" value="1"/>
</dbReference>
<dbReference type="GeneID" id="109465348"/>
<name>A0A6P4Y100_BRABE</name>
<dbReference type="Pfam" id="PF05915">
    <property type="entry name" value="TMEM_230_134"/>
    <property type="match status" value="1"/>
</dbReference>
<dbReference type="PANTHER" id="PTHR13558">
    <property type="entry name" value="TRANSMEMBRANE PROTEIN 134"/>
    <property type="match status" value="1"/>
</dbReference>
<comment type="similarity">
    <text evidence="2">Belongs to the TMEM134/TMEM230 family.</text>
</comment>
<dbReference type="AlphaFoldDB" id="A0A6P4Y100"/>
<reference evidence="9" key="1">
    <citation type="submission" date="2025-08" db="UniProtKB">
        <authorList>
            <consortium name="RefSeq"/>
        </authorList>
    </citation>
    <scope>IDENTIFICATION</scope>
    <source>
        <tissue evidence="9">Gonad</tissue>
    </source>
</reference>
<keyword evidence="4 7" id="KW-1133">Transmembrane helix</keyword>
<dbReference type="OrthoDB" id="10048380at2759"/>
<dbReference type="KEGG" id="bbel:109465348"/>
<feature type="region of interest" description="Disordered" evidence="6">
    <location>
        <begin position="1"/>
        <end position="77"/>
    </location>
</feature>
<accession>A0A6P4Y100</accession>
<evidence type="ECO:0000256" key="6">
    <source>
        <dbReference type="SAM" id="MobiDB-lite"/>
    </source>
</evidence>
<organism evidence="8 9">
    <name type="scientific">Branchiostoma belcheri</name>
    <name type="common">Amphioxus</name>
    <dbReference type="NCBI Taxonomy" id="7741"/>
    <lineage>
        <taxon>Eukaryota</taxon>
        <taxon>Metazoa</taxon>
        <taxon>Chordata</taxon>
        <taxon>Cephalochordata</taxon>
        <taxon>Leptocardii</taxon>
        <taxon>Amphioxiformes</taxon>
        <taxon>Branchiostomatidae</taxon>
        <taxon>Branchiostoma</taxon>
    </lineage>
</organism>